<evidence type="ECO:0000256" key="1">
    <source>
        <dbReference type="ARBA" id="ARBA00001971"/>
    </source>
</evidence>
<dbReference type="AlphaFoldDB" id="W9YH18"/>
<comment type="similarity">
    <text evidence="2 8">Belongs to the cytochrome P450 family.</text>
</comment>
<evidence type="ECO:0000256" key="8">
    <source>
        <dbReference type="RuleBase" id="RU000461"/>
    </source>
</evidence>
<evidence type="ECO:0000313" key="11">
    <source>
        <dbReference type="Proteomes" id="UP000019478"/>
    </source>
</evidence>
<dbReference type="PROSITE" id="PS00086">
    <property type="entry name" value="CYTOCHROME_P450"/>
    <property type="match status" value="1"/>
</dbReference>
<dbReference type="PANTHER" id="PTHR46206:SF1">
    <property type="entry name" value="P450, PUTATIVE (EUROFUNG)-RELATED"/>
    <property type="match status" value="1"/>
</dbReference>
<reference evidence="10 11" key="1">
    <citation type="submission" date="2013-03" db="EMBL/GenBank/DDBJ databases">
        <title>The Genome Sequence of Capronia epimyces CBS 606.96.</title>
        <authorList>
            <consortium name="The Broad Institute Genomics Platform"/>
            <person name="Cuomo C."/>
            <person name="de Hoog S."/>
            <person name="Gorbushina A."/>
            <person name="Walker B."/>
            <person name="Young S.K."/>
            <person name="Zeng Q."/>
            <person name="Gargeya S."/>
            <person name="Fitzgerald M."/>
            <person name="Haas B."/>
            <person name="Abouelleil A."/>
            <person name="Allen A.W."/>
            <person name="Alvarado L."/>
            <person name="Arachchi H.M."/>
            <person name="Berlin A.M."/>
            <person name="Chapman S.B."/>
            <person name="Gainer-Dewar J."/>
            <person name="Goldberg J."/>
            <person name="Griggs A."/>
            <person name="Gujja S."/>
            <person name="Hansen M."/>
            <person name="Howarth C."/>
            <person name="Imamovic A."/>
            <person name="Ireland A."/>
            <person name="Larimer J."/>
            <person name="McCowan C."/>
            <person name="Murphy C."/>
            <person name="Pearson M."/>
            <person name="Poon T.W."/>
            <person name="Priest M."/>
            <person name="Roberts A."/>
            <person name="Saif S."/>
            <person name="Shea T."/>
            <person name="Sisk P."/>
            <person name="Sykes S."/>
            <person name="Wortman J."/>
            <person name="Nusbaum C."/>
            <person name="Birren B."/>
        </authorList>
    </citation>
    <scope>NUCLEOTIDE SEQUENCE [LARGE SCALE GENOMIC DNA]</scope>
    <source>
        <strain evidence="10 11">CBS 606.96</strain>
    </source>
</reference>
<dbReference type="STRING" id="1182542.W9YH18"/>
<dbReference type="GO" id="GO:0005506">
    <property type="term" value="F:iron ion binding"/>
    <property type="evidence" value="ECO:0007669"/>
    <property type="project" value="InterPro"/>
</dbReference>
<evidence type="ECO:0000256" key="4">
    <source>
        <dbReference type="ARBA" id="ARBA00022723"/>
    </source>
</evidence>
<accession>W9YH18</accession>
<dbReference type="Pfam" id="PF00067">
    <property type="entry name" value="p450"/>
    <property type="match status" value="2"/>
</dbReference>
<keyword evidence="5 8" id="KW-0560">Oxidoreductase</keyword>
<dbReference type="GeneID" id="19164887"/>
<evidence type="ECO:0008006" key="12">
    <source>
        <dbReference type="Google" id="ProtNLM"/>
    </source>
</evidence>
<feature type="compositionally biased region" description="Basic and acidic residues" evidence="9">
    <location>
        <begin position="508"/>
        <end position="537"/>
    </location>
</feature>
<dbReference type="InterPro" id="IPR001128">
    <property type="entry name" value="Cyt_P450"/>
</dbReference>
<dbReference type="Gene3D" id="1.10.630.10">
    <property type="entry name" value="Cytochrome P450"/>
    <property type="match status" value="1"/>
</dbReference>
<dbReference type="GO" id="GO:0020037">
    <property type="term" value="F:heme binding"/>
    <property type="evidence" value="ECO:0007669"/>
    <property type="project" value="InterPro"/>
</dbReference>
<keyword evidence="3 8" id="KW-0349">Heme</keyword>
<dbReference type="SUPFAM" id="SSF48264">
    <property type="entry name" value="Cytochrome P450"/>
    <property type="match status" value="1"/>
</dbReference>
<keyword evidence="6 8" id="KW-0408">Iron</keyword>
<evidence type="ECO:0000256" key="3">
    <source>
        <dbReference type="ARBA" id="ARBA00022617"/>
    </source>
</evidence>
<gene>
    <name evidence="10" type="ORF">A1O3_00747</name>
</gene>
<evidence type="ECO:0000256" key="5">
    <source>
        <dbReference type="ARBA" id="ARBA00023002"/>
    </source>
</evidence>
<comment type="caution">
    <text evidence="10">The sequence shown here is derived from an EMBL/GenBank/DDBJ whole genome shotgun (WGS) entry which is preliminary data.</text>
</comment>
<comment type="cofactor">
    <cofactor evidence="1">
        <name>heme</name>
        <dbReference type="ChEBI" id="CHEBI:30413"/>
    </cofactor>
</comment>
<dbReference type="PANTHER" id="PTHR46206">
    <property type="entry name" value="CYTOCHROME P450"/>
    <property type="match status" value="1"/>
</dbReference>
<evidence type="ECO:0000256" key="7">
    <source>
        <dbReference type="ARBA" id="ARBA00023033"/>
    </source>
</evidence>
<feature type="region of interest" description="Disordered" evidence="9">
    <location>
        <begin position="476"/>
        <end position="537"/>
    </location>
</feature>
<dbReference type="InterPro" id="IPR017972">
    <property type="entry name" value="Cyt_P450_CS"/>
</dbReference>
<dbReference type="HOGENOM" id="CLU_022195_9_0_1"/>
<dbReference type="CDD" id="cd11041">
    <property type="entry name" value="CYP503A1-like"/>
    <property type="match status" value="1"/>
</dbReference>
<protein>
    <recommendedName>
        <fullName evidence="12">Cytochrome P450</fullName>
    </recommendedName>
</protein>
<feature type="compositionally biased region" description="Basic and acidic residues" evidence="9">
    <location>
        <begin position="273"/>
        <end position="291"/>
    </location>
</feature>
<proteinExistence type="inferred from homology"/>
<dbReference type="EMBL" id="AMGY01000001">
    <property type="protein sequence ID" value="EXJ92197.1"/>
    <property type="molecule type" value="Genomic_DNA"/>
</dbReference>
<organism evidence="10 11">
    <name type="scientific">Capronia epimyces CBS 606.96</name>
    <dbReference type="NCBI Taxonomy" id="1182542"/>
    <lineage>
        <taxon>Eukaryota</taxon>
        <taxon>Fungi</taxon>
        <taxon>Dikarya</taxon>
        <taxon>Ascomycota</taxon>
        <taxon>Pezizomycotina</taxon>
        <taxon>Eurotiomycetes</taxon>
        <taxon>Chaetothyriomycetidae</taxon>
        <taxon>Chaetothyriales</taxon>
        <taxon>Herpotrichiellaceae</taxon>
        <taxon>Capronia</taxon>
    </lineage>
</organism>
<name>W9YH18_9EURO</name>
<feature type="region of interest" description="Disordered" evidence="9">
    <location>
        <begin position="264"/>
        <end position="295"/>
    </location>
</feature>
<sequence>MPTIQPFKALILAILALSLYHFYSRARSKKSPSLEALAWVGRNDAAWFFPNTRARLWNMMNYEKALKLAYDHYAVHNRPCILATLDGDVILLPPSTIPWLISQPEQVLSVNGAHKHILQTKYTFPRPEIMDPTVHFDVIKSELTRQVFNVTPEVCDELAAAVDEIWGTDTQHFTEVTLFDSITKIIARTSNRVFVGLPFCRDEEYIHNAVGFAEDIALSATLLRLFPGVIRPLVAPIITHPNRKHTRAFTRILTPEIVRRQGLQQVQGQEAGSDVKEVNDVEKESHSDCDGGGRAGPKNDFLQWLLTRSLTKPKLRVHPDETDPDIICARLLHTNFAAVHTTSFIGTNVVLDILSAPLSESVVDTLRAEAVETMDADLESSPSSTAKMWSRTSLAKMTYLDSALRESSRRASIIGVGINHKVVVPGGITTPEGTHLPEGSMVAVHSWGLHNDENIYSVAGAYRPFRFVELKEQIGRREPAKSGTVGIGQGEGEPEGSGKSGSGSGSGSRDEASPTAAHETDRAREREHEKDKNKEKEKAYLDKAHLQFIATSPTYLGFGHGRHSCPGRFFAANELKLLVAYLLTRYDIQMVVEGTSGAAGNDGLNGNGNGRGVRPECYWAGPNHVPPMGAKVRVRRSEV</sequence>
<evidence type="ECO:0000256" key="6">
    <source>
        <dbReference type="ARBA" id="ARBA00023004"/>
    </source>
</evidence>
<evidence type="ECO:0000256" key="2">
    <source>
        <dbReference type="ARBA" id="ARBA00010617"/>
    </source>
</evidence>
<evidence type="ECO:0000256" key="9">
    <source>
        <dbReference type="SAM" id="MobiDB-lite"/>
    </source>
</evidence>
<keyword evidence="11" id="KW-1185">Reference proteome</keyword>
<dbReference type="OrthoDB" id="1844152at2759"/>
<keyword evidence="7 8" id="KW-0503">Monooxygenase</keyword>
<dbReference type="Proteomes" id="UP000019478">
    <property type="component" value="Unassembled WGS sequence"/>
</dbReference>
<dbReference type="RefSeq" id="XP_007729087.1">
    <property type="nucleotide sequence ID" value="XM_007730897.1"/>
</dbReference>
<keyword evidence="4 8" id="KW-0479">Metal-binding</keyword>
<dbReference type="GO" id="GO:0004497">
    <property type="term" value="F:monooxygenase activity"/>
    <property type="evidence" value="ECO:0007669"/>
    <property type="project" value="UniProtKB-KW"/>
</dbReference>
<evidence type="ECO:0000313" key="10">
    <source>
        <dbReference type="EMBL" id="EXJ92197.1"/>
    </source>
</evidence>
<dbReference type="eggNOG" id="KOG0158">
    <property type="taxonomic scope" value="Eukaryota"/>
</dbReference>
<dbReference type="InterPro" id="IPR036396">
    <property type="entry name" value="Cyt_P450_sf"/>
</dbReference>
<dbReference type="GO" id="GO:0016705">
    <property type="term" value="F:oxidoreductase activity, acting on paired donors, with incorporation or reduction of molecular oxygen"/>
    <property type="evidence" value="ECO:0007669"/>
    <property type="project" value="InterPro"/>
</dbReference>